<dbReference type="RefSeq" id="WP_141350068.1">
    <property type="nucleotide sequence ID" value="NZ_BARA01000024.1"/>
</dbReference>
<dbReference type="AlphaFoldDB" id="A0AA37SG82"/>
<evidence type="ECO:0000313" key="1">
    <source>
        <dbReference type="EMBL" id="GLQ83728.1"/>
    </source>
</evidence>
<accession>A0AA37SG82</accession>
<reference evidence="2" key="1">
    <citation type="journal article" date="2019" name="Int. J. Syst. Evol. Microbiol.">
        <title>The Global Catalogue of Microorganisms (GCM) 10K type strain sequencing project: providing services to taxonomists for standard genome sequencing and annotation.</title>
        <authorList>
            <consortium name="The Broad Institute Genomics Platform"/>
            <consortium name="The Broad Institute Genome Sequencing Center for Infectious Disease"/>
            <person name="Wu L."/>
            <person name="Ma J."/>
        </authorList>
    </citation>
    <scope>NUCLEOTIDE SEQUENCE [LARGE SCALE GENOMIC DNA]</scope>
    <source>
        <strain evidence="2">NBRC 12467</strain>
    </source>
</reference>
<organism evidence="1 2">
    <name type="scientific">Gluconobacter sphaericus NBRC 12467</name>
    <dbReference type="NCBI Taxonomy" id="1307951"/>
    <lineage>
        <taxon>Bacteria</taxon>
        <taxon>Pseudomonadati</taxon>
        <taxon>Pseudomonadota</taxon>
        <taxon>Alphaproteobacteria</taxon>
        <taxon>Acetobacterales</taxon>
        <taxon>Acetobacteraceae</taxon>
        <taxon>Gluconobacter</taxon>
    </lineage>
</organism>
<keyword evidence="2" id="KW-1185">Reference proteome</keyword>
<evidence type="ECO:0008006" key="3">
    <source>
        <dbReference type="Google" id="ProtNLM"/>
    </source>
</evidence>
<dbReference type="EMBL" id="BSNZ01000003">
    <property type="protein sequence ID" value="GLQ83728.1"/>
    <property type="molecule type" value="Genomic_DNA"/>
</dbReference>
<gene>
    <name evidence="1" type="ORF">GCM10007872_06360</name>
</gene>
<dbReference type="Proteomes" id="UP001156708">
    <property type="component" value="Unassembled WGS sequence"/>
</dbReference>
<evidence type="ECO:0000313" key="2">
    <source>
        <dbReference type="Proteomes" id="UP001156708"/>
    </source>
</evidence>
<protein>
    <recommendedName>
        <fullName evidence="3">Hedgehog/Intein (Hint) domain-containing protein</fullName>
    </recommendedName>
</protein>
<proteinExistence type="predicted"/>
<name>A0AA37SG82_9PROT</name>
<sequence length="185" mass="20409">MQSPEAAEKLAYNYSSYAGQTVTLSRNTDGSTLIHLQEGPFLPATRIATPDGERAVKTFDSVVTPNDQTRPSTWFGRAHAVFSLPDDISDVRILSRTNRPCNVIRPFLDHRRNLGVLVGDVTLFENASIRQVTSRRTPVDGMTVQPPHALERRQHHAQTGLRAVRPVPVVSAVPCVPAGKRRGDH</sequence>
<comment type="caution">
    <text evidence="1">The sequence shown here is derived from an EMBL/GenBank/DDBJ whole genome shotgun (WGS) entry which is preliminary data.</text>
</comment>